<keyword evidence="3" id="KW-1185">Reference proteome</keyword>
<keyword evidence="1" id="KW-0732">Signal</keyword>
<reference evidence="2" key="1">
    <citation type="submission" date="2020-01" db="EMBL/GenBank/DDBJ databases">
        <title>Development of genomics and gene disruption for Polysphondylium violaceum indicates a role for the polyketide synthase stlB in stalk morphogenesis.</title>
        <authorList>
            <person name="Narita B."/>
            <person name="Kawabe Y."/>
            <person name="Kin K."/>
            <person name="Saito T."/>
            <person name="Gibbs R."/>
            <person name="Kuspa A."/>
            <person name="Muzny D."/>
            <person name="Queller D."/>
            <person name="Richards S."/>
            <person name="Strassman J."/>
            <person name="Sucgang R."/>
            <person name="Worley K."/>
            <person name="Schaap P."/>
        </authorList>
    </citation>
    <scope>NUCLEOTIDE SEQUENCE</scope>
    <source>
        <strain evidence="2">QSvi11</strain>
    </source>
</reference>
<evidence type="ECO:0000256" key="1">
    <source>
        <dbReference type="SAM" id="SignalP"/>
    </source>
</evidence>
<proteinExistence type="predicted"/>
<feature type="signal peptide" evidence="1">
    <location>
        <begin position="1"/>
        <end position="23"/>
    </location>
</feature>
<comment type="caution">
    <text evidence="2">The sequence shown here is derived from an EMBL/GenBank/DDBJ whole genome shotgun (WGS) entry which is preliminary data.</text>
</comment>
<gene>
    <name evidence="2" type="ORF">CYY_003215</name>
</gene>
<dbReference type="Proteomes" id="UP000695562">
    <property type="component" value="Unassembled WGS sequence"/>
</dbReference>
<evidence type="ECO:0000313" key="2">
    <source>
        <dbReference type="EMBL" id="KAF2075479.1"/>
    </source>
</evidence>
<accession>A0A8J4V8X0</accession>
<feature type="chain" id="PRO_5035165580" evidence="1">
    <location>
        <begin position="24"/>
        <end position="312"/>
    </location>
</feature>
<protein>
    <submittedName>
        <fullName evidence="2">Uncharacterized protein</fullName>
    </submittedName>
</protein>
<organism evidence="2 3">
    <name type="scientific">Polysphondylium violaceum</name>
    <dbReference type="NCBI Taxonomy" id="133409"/>
    <lineage>
        <taxon>Eukaryota</taxon>
        <taxon>Amoebozoa</taxon>
        <taxon>Evosea</taxon>
        <taxon>Eumycetozoa</taxon>
        <taxon>Dictyostelia</taxon>
        <taxon>Dictyosteliales</taxon>
        <taxon>Dictyosteliaceae</taxon>
        <taxon>Polysphondylium</taxon>
    </lineage>
</organism>
<sequence>MLKHIHTFSLLLSLLFVVQIVKSQQPPSTLYVVLGDPRYQLFLNTIDLQSGKQVLNLGLNNHGQLYGFVDSNLPNNLTVIYPAYSEIRKGSLDVTTGTITALESTQEPDGLFNIGSLGWSSSKDSAYLVTDSFGPRCIRFVTMDFVTGNSSIIDTDLNFDLGNASSPDTAYDEAQSTLYGVYVYQSMYHIVTFDVNGLNYTDLKTNLPAKSNYFADIFILQGQIYLMVQESNQIVVYTIDMQSGKNNFIYSTKSSFPVPDVNYFFNDSYMVMITSTKQNVYQVETLHIPSFKVVSTTTSSVDLISTEAIWAY</sequence>
<evidence type="ECO:0000313" key="3">
    <source>
        <dbReference type="Proteomes" id="UP000695562"/>
    </source>
</evidence>
<name>A0A8J4V8X0_9MYCE</name>
<dbReference type="AlphaFoldDB" id="A0A8J4V8X0"/>
<dbReference type="EMBL" id="AJWJ01000098">
    <property type="protein sequence ID" value="KAF2075479.1"/>
    <property type="molecule type" value="Genomic_DNA"/>
</dbReference>